<gene>
    <name evidence="2" type="ORF">PROFUN_10929</name>
</gene>
<comment type="caution">
    <text evidence="2">The sequence shown here is derived from an EMBL/GenBank/DDBJ whole genome shotgun (WGS) entry which is preliminary data.</text>
</comment>
<keyword evidence="3" id="KW-1185">Reference proteome</keyword>
<organism evidence="2 3">
    <name type="scientific">Planoprotostelium fungivorum</name>
    <dbReference type="NCBI Taxonomy" id="1890364"/>
    <lineage>
        <taxon>Eukaryota</taxon>
        <taxon>Amoebozoa</taxon>
        <taxon>Evosea</taxon>
        <taxon>Variosea</taxon>
        <taxon>Cavosteliida</taxon>
        <taxon>Cavosteliaceae</taxon>
        <taxon>Planoprotostelium</taxon>
    </lineage>
</organism>
<proteinExistence type="predicted"/>
<sequence length="764" mass="85813">MRRHIEVVAWFVGCLFVSGLSISIQDGSSVGCSNRAADLKWLSPLTWSCDRIPSDNDTVTIIYDIQVPKKMVIKCSVLNIHESTVMVYGDLHINEDVNMYGGSVLNFDRDGRGRVNGLLQASAGSNLTLHGGVSLRRVQYDQNANIQWFGDYHFETHRIPLDRLSFHNWPSQSSNISLPDTFQDPIVDDCFLSFVRGTFYLQRFDPCITDIIDSHVFIDRPDMRGAEFNADTTSKIFLSIPDSFVCGNTPSLSIQGELQLSGSGYSLLSQVRISTLIVDVNHTLRADFIDDDSTLIVYGKLDASWDVSEPRTIRTKGLFCDGCLWVGDMEVEADQVWMKDTTFERANCKLPSITTEGIFIMNDSKLNIDTFHLWGNLSGDSTSEIRTTHLHCIGRSYFWNTSFIAADSFTALPGFTASLNGTQELLLAHVSLPDWPPDRSPLFYNLPSISRVDDITTHYNCPLTGAVETHVTDDLSMSIDIDLNPLGYFEGGRLSSRYLANEKGFEFSLDSTTLCGASLIETTVSVDKGGHVTSYGGEAVATVTGVPSCQKLYVNVSHEISYHDKSYHVIGGEFMEIPEHELFYPPSPFEYVKYGRYGYDISWSPGYRVCNQTPTKVHLQHQDPIPFKAESNMYFTDSNGCQTELVPWSLEFSNSISLQRTTPLYLPQRIDTVYPSDLHIEGREGSDLFTVTNLFRCRCGETRWTINGGEWYRSKREDLNLYPDRQGMVNVEIDCLGEKAGTYVHYVVKVEYVTAPSETTGQQQ</sequence>
<dbReference type="Proteomes" id="UP000241769">
    <property type="component" value="Unassembled WGS sequence"/>
</dbReference>
<evidence type="ECO:0000256" key="1">
    <source>
        <dbReference type="SAM" id="SignalP"/>
    </source>
</evidence>
<evidence type="ECO:0000313" key="3">
    <source>
        <dbReference type="Proteomes" id="UP000241769"/>
    </source>
</evidence>
<accession>A0A2P6NC05</accession>
<evidence type="ECO:0000313" key="2">
    <source>
        <dbReference type="EMBL" id="PRP81489.1"/>
    </source>
</evidence>
<keyword evidence="1" id="KW-0732">Signal</keyword>
<feature type="signal peptide" evidence="1">
    <location>
        <begin position="1"/>
        <end position="19"/>
    </location>
</feature>
<protein>
    <submittedName>
        <fullName evidence="2">Uncharacterized protein</fullName>
    </submittedName>
</protein>
<dbReference type="InParanoid" id="A0A2P6NC05"/>
<name>A0A2P6NC05_9EUKA</name>
<reference evidence="2 3" key="1">
    <citation type="journal article" date="2018" name="Genome Biol. Evol.">
        <title>Multiple Roots of Fruiting Body Formation in Amoebozoa.</title>
        <authorList>
            <person name="Hillmann F."/>
            <person name="Forbes G."/>
            <person name="Novohradska S."/>
            <person name="Ferling I."/>
            <person name="Riege K."/>
            <person name="Groth M."/>
            <person name="Westermann M."/>
            <person name="Marz M."/>
            <person name="Spaller T."/>
            <person name="Winckler T."/>
            <person name="Schaap P."/>
            <person name="Glockner G."/>
        </authorList>
    </citation>
    <scope>NUCLEOTIDE SEQUENCE [LARGE SCALE GENOMIC DNA]</scope>
    <source>
        <strain evidence="2 3">Jena</strain>
    </source>
</reference>
<feature type="chain" id="PRO_5015167205" evidence="1">
    <location>
        <begin position="20"/>
        <end position="764"/>
    </location>
</feature>
<dbReference type="EMBL" id="MDYQ01000123">
    <property type="protein sequence ID" value="PRP81489.1"/>
    <property type="molecule type" value="Genomic_DNA"/>
</dbReference>
<dbReference type="AlphaFoldDB" id="A0A2P6NC05"/>